<dbReference type="GeneID" id="113712172"/>
<keyword evidence="2" id="KW-1185">Reference proteome</keyword>
<dbReference type="RefSeq" id="XP_027091264.2">
    <property type="nucleotide sequence ID" value="XM_027235463.2"/>
</dbReference>
<gene>
    <name evidence="3" type="primary">LOC113712172</name>
</gene>
<accession>A0A6P6UL66</accession>
<feature type="region of interest" description="Disordered" evidence="1">
    <location>
        <begin position="21"/>
        <end position="74"/>
    </location>
</feature>
<dbReference type="PANTHER" id="PTHR45786">
    <property type="entry name" value="DNA BINDING PROTEIN-LIKE"/>
    <property type="match status" value="1"/>
</dbReference>
<evidence type="ECO:0008006" key="4">
    <source>
        <dbReference type="Google" id="ProtNLM"/>
    </source>
</evidence>
<sequence length="270" mass="31077">MEKVLLMFPIVAKDNASDCNTLSTKKAAPWPNTSCSINNSSSKDNDVKVSVDGQRRRKYATPEETQRERNRRRRERYAIAKKAKQKSSVDNISTFPFITPELQEDIRTNTNFENNNHMPFNDESVSHVRSCLQGRRRSAKPDPLQNIAVEPDVLPSVPNCEHCDAKRFHKEPPGFCCSSGEIQLLSTEMPRELMLLYLEDSDEAAEFRRCIRSYNNMFAFTSLGMHCDQSLSKDYHGIYTFRVQGQMYHYINPLVPPEGQKVKNFTIILF</sequence>
<name>A0A6P6UL66_COFAR</name>
<protein>
    <recommendedName>
        <fullName evidence="4">BZIP domain-containing protein</fullName>
    </recommendedName>
</protein>
<evidence type="ECO:0000313" key="3">
    <source>
        <dbReference type="RefSeq" id="XP_027091264.2"/>
    </source>
</evidence>
<evidence type="ECO:0000256" key="1">
    <source>
        <dbReference type="SAM" id="MobiDB-lite"/>
    </source>
</evidence>
<reference evidence="3" key="2">
    <citation type="submission" date="2025-08" db="UniProtKB">
        <authorList>
            <consortium name="RefSeq"/>
        </authorList>
    </citation>
    <scope>IDENTIFICATION</scope>
    <source>
        <tissue evidence="3">Leaves</tissue>
    </source>
</reference>
<dbReference type="PANTHER" id="PTHR45786:SF75">
    <property type="entry name" value="ATP-DEPENDENT DNA HELICASE"/>
    <property type="match status" value="1"/>
</dbReference>
<proteinExistence type="predicted"/>
<evidence type="ECO:0000313" key="2">
    <source>
        <dbReference type="Proteomes" id="UP001652660"/>
    </source>
</evidence>
<dbReference type="AlphaFoldDB" id="A0A6P6UL66"/>
<dbReference type="Proteomes" id="UP001652660">
    <property type="component" value="Chromosome 10e"/>
</dbReference>
<organism evidence="2 3">
    <name type="scientific">Coffea arabica</name>
    <name type="common">Arabian coffee</name>
    <dbReference type="NCBI Taxonomy" id="13443"/>
    <lineage>
        <taxon>Eukaryota</taxon>
        <taxon>Viridiplantae</taxon>
        <taxon>Streptophyta</taxon>
        <taxon>Embryophyta</taxon>
        <taxon>Tracheophyta</taxon>
        <taxon>Spermatophyta</taxon>
        <taxon>Magnoliopsida</taxon>
        <taxon>eudicotyledons</taxon>
        <taxon>Gunneridae</taxon>
        <taxon>Pentapetalae</taxon>
        <taxon>asterids</taxon>
        <taxon>lamiids</taxon>
        <taxon>Gentianales</taxon>
        <taxon>Rubiaceae</taxon>
        <taxon>Ixoroideae</taxon>
        <taxon>Gardenieae complex</taxon>
        <taxon>Bertiereae - Coffeeae clade</taxon>
        <taxon>Coffeeae</taxon>
        <taxon>Coffea</taxon>
    </lineage>
</organism>
<reference evidence="2" key="1">
    <citation type="journal article" date="2025" name="Foods">
        <title>Unveiling the Microbial Signatures of Arabica Coffee Cherries: Insights into Ripeness Specific Diversity, Functional Traits, and Implications for Quality and Safety.</title>
        <authorList>
            <consortium name="RefSeq"/>
            <person name="Tenea G.N."/>
            <person name="Cifuentes V."/>
            <person name="Reyes P."/>
            <person name="Cevallos-Vallejos M."/>
        </authorList>
    </citation>
    <scope>NUCLEOTIDE SEQUENCE [LARGE SCALE GENOMIC DNA]</scope>
</reference>